<feature type="domain" description="Plastocyanin-like" evidence="8">
    <location>
        <begin position="30"/>
        <end position="143"/>
    </location>
</feature>
<evidence type="ECO:0000259" key="7">
    <source>
        <dbReference type="Pfam" id="PF07731"/>
    </source>
</evidence>
<gene>
    <name evidence="9" type="primary">FET3_2</name>
    <name evidence="9" type="ORF">H4R18_000800</name>
</gene>
<dbReference type="EMBL" id="JANBUL010000017">
    <property type="protein sequence ID" value="KAJ2784986.1"/>
    <property type="molecule type" value="Genomic_DNA"/>
</dbReference>
<comment type="similarity">
    <text evidence="1">Belongs to the multicopper oxidase family.</text>
</comment>
<evidence type="ECO:0000259" key="8">
    <source>
        <dbReference type="Pfam" id="PF07732"/>
    </source>
</evidence>
<dbReference type="InterPro" id="IPR001117">
    <property type="entry name" value="Cu-oxidase_2nd"/>
</dbReference>
<reference evidence="9" key="1">
    <citation type="submission" date="2022-07" db="EMBL/GenBank/DDBJ databases">
        <title>Phylogenomic reconstructions and comparative analyses of Kickxellomycotina fungi.</title>
        <authorList>
            <person name="Reynolds N.K."/>
            <person name="Stajich J.E."/>
            <person name="Barry K."/>
            <person name="Grigoriev I.V."/>
            <person name="Crous P."/>
            <person name="Smith M.E."/>
        </authorList>
    </citation>
    <scope>NUCLEOTIDE SEQUENCE</scope>
    <source>
        <strain evidence="9">NBRC 105414</strain>
    </source>
</reference>
<sequence>MRLPPLALAATSAAAAVAGAARVEVWWDVGSVRVNRAGHGARTGVGVNGTLPVAPVYATQGDTLVLHVRNRLAESTSVHAHGILQAGTPFMDGPAMVTQCGIPPNGSFTYEYRLDRAGTFWLHGHDHHQNSDGLRTPLVVYDRPGEAPIAYDSEYLLSFEDWYHSEFSKRIAETLDPALPFPPPASFPYLLVNGVDANRTQTLRFEPGCTYRIRLVNMATTEWVRFAMPGHEMRVIEADGVYSRPHTATALSLGPGQRYSVLVTAHGSAQFNFRYHMSLYASFVPQVAGMSPRRYTGMIEYARGAPTADVRDAAAVDAAEAAGDLDRLPLGKDSDVALRALAAQPPLPVDRTVQAVLGGATIADGSTRDVINGMTYAAPRVPTLYSALSLGPLAANSTLYGPQTNTVVLGHNQGVEVVIHNPNRLPHPMHLHGHTFQIIEYGPVDPSLLPAGADPPPGLGVQRYRGHPMRRDTVVVPAFQYVRVRFRASNPGAWLLHCHMDIHFAMGMAMTFVTAPDVLQRTIAVPDAMLQLCAAQGIPLEGNAAGNLGLSLDGLPPVPVLSPA</sequence>
<dbReference type="PANTHER" id="PTHR11709">
    <property type="entry name" value="MULTI-COPPER OXIDASE"/>
    <property type="match status" value="1"/>
</dbReference>
<evidence type="ECO:0000256" key="3">
    <source>
        <dbReference type="ARBA" id="ARBA00023002"/>
    </source>
</evidence>
<evidence type="ECO:0000313" key="9">
    <source>
        <dbReference type="EMBL" id="KAJ2784986.1"/>
    </source>
</evidence>
<evidence type="ECO:0000259" key="6">
    <source>
        <dbReference type="Pfam" id="PF00394"/>
    </source>
</evidence>
<feature type="signal peptide" evidence="5">
    <location>
        <begin position="1"/>
        <end position="20"/>
    </location>
</feature>
<dbReference type="InterPro" id="IPR011707">
    <property type="entry name" value="Cu-oxidase-like_N"/>
</dbReference>
<dbReference type="InterPro" id="IPR045087">
    <property type="entry name" value="Cu-oxidase_fam"/>
</dbReference>
<dbReference type="AlphaFoldDB" id="A0A9W8HIT3"/>
<protein>
    <submittedName>
        <fullName evidence="9">Ferroxidase fet3</fullName>
    </submittedName>
</protein>
<dbReference type="PROSITE" id="PS00080">
    <property type="entry name" value="MULTICOPPER_OXIDASE2"/>
    <property type="match status" value="1"/>
</dbReference>
<dbReference type="Proteomes" id="UP001140217">
    <property type="component" value="Unassembled WGS sequence"/>
</dbReference>
<feature type="domain" description="Plastocyanin-like" evidence="6">
    <location>
        <begin position="154"/>
        <end position="278"/>
    </location>
</feature>
<keyword evidence="10" id="KW-1185">Reference proteome</keyword>
<comment type="caution">
    <text evidence="9">The sequence shown here is derived from an EMBL/GenBank/DDBJ whole genome shotgun (WGS) entry which is preliminary data.</text>
</comment>
<dbReference type="SUPFAM" id="SSF49503">
    <property type="entry name" value="Cupredoxins"/>
    <property type="match status" value="3"/>
</dbReference>
<dbReference type="InterPro" id="IPR011706">
    <property type="entry name" value="Cu-oxidase_C"/>
</dbReference>
<dbReference type="GO" id="GO:0005507">
    <property type="term" value="F:copper ion binding"/>
    <property type="evidence" value="ECO:0007669"/>
    <property type="project" value="InterPro"/>
</dbReference>
<name>A0A9W8HIT3_9FUNG</name>
<dbReference type="InterPro" id="IPR002355">
    <property type="entry name" value="Cu_oxidase_Cu_BS"/>
</dbReference>
<evidence type="ECO:0000256" key="4">
    <source>
        <dbReference type="ARBA" id="ARBA00023008"/>
    </source>
</evidence>
<keyword evidence="5" id="KW-0732">Signal</keyword>
<evidence type="ECO:0000256" key="2">
    <source>
        <dbReference type="ARBA" id="ARBA00022723"/>
    </source>
</evidence>
<dbReference type="PROSITE" id="PS00079">
    <property type="entry name" value="MULTICOPPER_OXIDASE1"/>
    <property type="match status" value="1"/>
</dbReference>
<dbReference type="PANTHER" id="PTHR11709:SF361">
    <property type="entry name" value="IRON TRANSPORT MULTICOPPER OXIDASE FET3"/>
    <property type="match status" value="1"/>
</dbReference>
<feature type="chain" id="PRO_5040794352" evidence="5">
    <location>
        <begin position="21"/>
        <end position="564"/>
    </location>
</feature>
<evidence type="ECO:0000256" key="1">
    <source>
        <dbReference type="ARBA" id="ARBA00010609"/>
    </source>
</evidence>
<evidence type="ECO:0000313" key="10">
    <source>
        <dbReference type="Proteomes" id="UP001140217"/>
    </source>
</evidence>
<keyword evidence="4" id="KW-0186">Copper</keyword>
<dbReference type="Pfam" id="PF07732">
    <property type="entry name" value="Cu-oxidase_3"/>
    <property type="match status" value="1"/>
</dbReference>
<dbReference type="Pfam" id="PF00394">
    <property type="entry name" value="Cu-oxidase"/>
    <property type="match status" value="1"/>
</dbReference>
<organism evidence="9 10">
    <name type="scientific">Coemansia javaensis</name>
    <dbReference type="NCBI Taxonomy" id="2761396"/>
    <lineage>
        <taxon>Eukaryota</taxon>
        <taxon>Fungi</taxon>
        <taxon>Fungi incertae sedis</taxon>
        <taxon>Zoopagomycota</taxon>
        <taxon>Kickxellomycotina</taxon>
        <taxon>Kickxellomycetes</taxon>
        <taxon>Kickxellales</taxon>
        <taxon>Kickxellaceae</taxon>
        <taxon>Coemansia</taxon>
    </lineage>
</organism>
<dbReference type="Gene3D" id="2.60.40.420">
    <property type="entry name" value="Cupredoxins - blue copper proteins"/>
    <property type="match status" value="3"/>
</dbReference>
<proteinExistence type="inferred from homology"/>
<dbReference type="Pfam" id="PF07731">
    <property type="entry name" value="Cu-oxidase_2"/>
    <property type="match status" value="1"/>
</dbReference>
<accession>A0A9W8HIT3</accession>
<dbReference type="OrthoDB" id="2121828at2759"/>
<keyword evidence="3" id="KW-0560">Oxidoreductase</keyword>
<keyword evidence="2" id="KW-0479">Metal-binding</keyword>
<evidence type="ECO:0000256" key="5">
    <source>
        <dbReference type="SAM" id="SignalP"/>
    </source>
</evidence>
<dbReference type="InterPro" id="IPR033138">
    <property type="entry name" value="Cu_oxidase_CS"/>
</dbReference>
<dbReference type="InterPro" id="IPR008972">
    <property type="entry name" value="Cupredoxin"/>
</dbReference>
<feature type="domain" description="Plastocyanin-like" evidence="7">
    <location>
        <begin position="378"/>
        <end position="517"/>
    </location>
</feature>
<dbReference type="GO" id="GO:0016491">
    <property type="term" value="F:oxidoreductase activity"/>
    <property type="evidence" value="ECO:0007669"/>
    <property type="project" value="UniProtKB-KW"/>
</dbReference>